<evidence type="ECO:0008006" key="3">
    <source>
        <dbReference type="Google" id="ProtNLM"/>
    </source>
</evidence>
<evidence type="ECO:0000313" key="1">
    <source>
        <dbReference type="EMBL" id="MCX3266534.1"/>
    </source>
</evidence>
<evidence type="ECO:0000313" key="2">
    <source>
        <dbReference type="Proteomes" id="UP001142592"/>
    </source>
</evidence>
<proteinExistence type="predicted"/>
<dbReference type="EMBL" id="JAPJUH010000005">
    <property type="protein sequence ID" value="MCX3266534.1"/>
    <property type="molecule type" value="Genomic_DNA"/>
</dbReference>
<dbReference type="RefSeq" id="WP_010599543.1">
    <property type="nucleotide sequence ID" value="NZ_JAPJUH010000005.1"/>
</dbReference>
<comment type="caution">
    <text evidence="1">The sequence shown here is derived from an EMBL/GenBank/DDBJ whole genome shotgun (WGS) entry which is preliminary data.</text>
</comment>
<accession>A0A9X3IAZ3</accession>
<protein>
    <recommendedName>
        <fullName evidence="3">DUF5678 domain-containing protein</fullName>
    </recommendedName>
</protein>
<keyword evidence="2" id="KW-1185">Reference proteome</keyword>
<dbReference type="Proteomes" id="UP001142592">
    <property type="component" value="Unassembled WGS sequence"/>
</dbReference>
<gene>
    <name evidence="1" type="ORF">OQZ29_17380</name>
</gene>
<name>A0A9X3IAZ3_9SPHI</name>
<dbReference type="AlphaFoldDB" id="A0A9X3IAZ3"/>
<organism evidence="1 2">
    <name type="scientific">Pedobacter agri</name>
    <dbReference type="NCBI Taxonomy" id="454586"/>
    <lineage>
        <taxon>Bacteria</taxon>
        <taxon>Pseudomonadati</taxon>
        <taxon>Bacteroidota</taxon>
        <taxon>Sphingobacteriia</taxon>
        <taxon>Sphingobacteriales</taxon>
        <taxon>Sphingobacteriaceae</taxon>
        <taxon>Pedobacter</taxon>
    </lineage>
</organism>
<reference evidence="1" key="1">
    <citation type="submission" date="2022-11" db="EMBL/GenBank/DDBJ databases">
        <authorList>
            <person name="Graham C."/>
            <person name="Newman J.D."/>
        </authorList>
    </citation>
    <scope>NUCLEOTIDE SEQUENCE</scope>
    <source>
        <strain evidence="1">DSM 19486</strain>
    </source>
</reference>
<sequence>MLEKEFKYYLDHQKELVQKYNNRFVVIRGDQVVGDYASQSDAYNASSKQYELGTFLIQHCTSGLDGHTQTFHSRVFLKFA</sequence>